<dbReference type="OrthoDB" id="9802655at2"/>
<dbReference type="Proteomes" id="UP000034228">
    <property type="component" value="Unassembled WGS sequence"/>
</dbReference>
<comment type="function">
    <text evidence="5 6">Prevents the cell division inhibition by proteins MinC and MinD at internal division sites while permitting inhibition at polar sites. This ensures cell division at the proper site by restricting the formation of a division septum at the midpoint of the long axis of the cell.</text>
</comment>
<accession>A0A0M2V914</accession>
<dbReference type="InterPro" id="IPR005527">
    <property type="entry name" value="MinE"/>
</dbReference>
<keyword evidence="8" id="KW-1185">Reference proteome</keyword>
<dbReference type="GO" id="GO:0042802">
    <property type="term" value="F:identical protein binding"/>
    <property type="evidence" value="ECO:0007669"/>
    <property type="project" value="UniProtKB-ARBA"/>
</dbReference>
<dbReference type="FunFam" id="3.30.1070.10:FF:000001">
    <property type="entry name" value="Cell division topological specificity factor"/>
    <property type="match status" value="1"/>
</dbReference>
<reference evidence="7 8" key="1">
    <citation type="submission" date="2015-03" db="EMBL/GenBank/DDBJ databases">
        <title>Draft genome sequences of two protease-producing strains of Arsukibacterium isolated from two cold and alkaline environments.</title>
        <authorList>
            <person name="Lylloff J.E."/>
            <person name="Skov L.B."/>
            <person name="Jepsen M."/>
            <person name="Hallin P.F."/>
            <person name="Sorensen S.J."/>
            <person name="Stougaard P."/>
            <person name="Glaring M.A."/>
        </authorList>
    </citation>
    <scope>NUCLEOTIDE SEQUENCE [LARGE SCALE GENOMIC DNA]</scope>
    <source>
        <strain evidence="7 8">GCM72</strain>
    </source>
</reference>
<evidence type="ECO:0000313" key="8">
    <source>
        <dbReference type="Proteomes" id="UP000034228"/>
    </source>
</evidence>
<proteinExistence type="inferred from homology"/>
<comment type="caution">
    <text evidence="7">The sequence shown here is derived from an EMBL/GenBank/DDBJ whole genome shotgun (WGS) entry which is preliminary data.</text>
</comment>
<keyword evidence="3 6" id="KW-0132">Cell division</keyword>
<dbReference type="NCBIfam" id="NF001422">
    <property type="entry name" value="PRK00296.1"/>
    <property type="match status" value="1"/>
</dbReference>
<evidence type="ECO:0000256" key="6">
    <source>
        <dbReference type="HAMAP-Rule" id="MF_00262"/>
    </source>
</evidence>
<comment type="similarity">
    <text evidence="1 6">Belongs to the MinE family.</text>
</comment>
<dbReference type="PATRIC" id="fig|336831.14.peg.247"/>
<gene>
    <name evidence="6" type="primary">minE</name>
    <name evidence="7" type="ORF">WG68_09720</name>
</gene>
<name>A0A0M2V914_9GAMM</name>
<evidence type="ECO:0000256" key="5">
    <source>
        <dbReference type="ARBA" id="ARBA00025265"/>
    </source>
</evidence>
<dbReference type="HAMAP" id="MF_00262">
    <property type="entry name" value="MinE"/>
    <property type="match status" value="1"/>
</dbReference>
<dbReference type="STRING" id="336831.WG68_09720"/>
<organism evidence="7 8">
    <name type="scientific">Arsukibacterium ikkense</name>
    <dbReference type="NCBI Taxonomy" id="336831"/>
    <lineage>
        <taxon>Bacteria</taxon>
        <taxon>Pseudomonadati</taxon>
        <taxon>Pseudomonadota</taxon>
        <taxon>Gammaproteobacteria</taxon>
        <taxon>Chromatiales</taxon>
        <taxon>Chromatiaceae</taxon>
        <taxon>Arsukibacterium</taxon>
    </lineage>
</organism>
<dbReference type="Pfam" id="PF03776">
    <property type="entry name" value="MinE"/>
    <property type="match status" value="1"/>
</dbReference>
<protein>
    <recommendedName>
        <fullName evidence="2 6">Cell division topological specificity factor</fullName>
    </recommendedName>
</protein>
<sequence length="86" mass="10026">MSLLDYFRSTKKNTASTAKERLQIIVAHERKRRNGPDYLPQLERDILEVIRKYVDIPADQIAVSLEQRGDQISVLELNVTFPDDKR</sequence>
<evidence type="ECO:0000256" key="3">
    <source>
        <dbReference type="ARBA" id="ARBA00022618"/>
    </source>
</evidence>
<dbReference type="SUPFAM" id="SSF55229">
    <property type="entry name" value="Cell division protein MinE topological specificity domain"/>
    <property type="match status" value="1"/>
</dbReference>
<dbReference type="Gene3D" id="3.30.1070.10">
    <property type="entry name" value="Cell division topological specificity factor MinE"/>
    <property type="match status" value="1"/>
</dbReference>
<dbReference type="NCBIfam" id="TIGR01215">
    <property type="entry name" value="minE"/>
    <property type="match status" value="1"/>
</dbReference>
<evidence type="ECO:0000256" key="2">
    <source>
        <dbReference type="ARBA" id="ARBA00020112"/>
    </source>
</evidence>
<keyword evidence="4 6" id="KW-0131">Cell cycle</keyword>
<evidence type="ECO:0000256" key="1">
    <source>
        <dbReference type="ARBA" id="ARBA00008168"/>
    </source>
</evidence>
<dbReference type="GO" id="GO:0032955">
    <property type="term" value="P:regulation of division septum assembly"/>
    <property type="evidence" value="ECO:0007669"/>
    <property type="project" value="InterPro"/>
</dbReference>
<dbReference type="EMBL" id="LAHO01000008">
    <property type="protein sequence ID" value="KKO45648.1"/>
    <property type="molecule type" value="Genomic_DNA"/>
</dbReference>
<dbReference type="GO" id="GO:0051301">
    <property type="term" value="P:cell division"/>
    <property type="evidence" value="ECO:0007669"/>
    <property type="project" value="UniProtKB-KW"/>
</dbReference>
<dbReference type="RefSeq" id="WP_019675453.1">
    <property type="nucleotide sequence ID" value="NZ_LAHO01000008.1"/>
</dbReference>
<dbReference type="InterPro" id="IPR036707">
    <property type="entry name" value="MinE_sf"/>
</dbReference>
<evidence type="ECO:0000313" key="7">
    <source>
        <dbReference type="EMBL" id="KKO45648.1"/>
    </source>
</evidence>
<dbReference type="AlphaFoldDB" id="A0A0M2V914"/>
<evidence type="ECO:0000256" key="4">
    <source>
        <dbReference type="ARBA" id="ARBA00023306"/>
    </source>
</evidence>